<comment type="caution">
    <text evidence="11">The sequence shown here is derived from an EMBL/GenBank/DDBJ whole genome shotgun (WGS) entry which is preliminary data.</text>
</comment>
<evidence type="ECO:0000256" key="4">
    <source>
        <dbReference type="ARBA" id="ARBA00022475"/>
    </source>
</evidence>
<keyword evidence="3 9" id="KW-0813">Transport</keyword>
<dbReference type="Pfam" id="PF00528">
    <property type="entry name" value="BPD_transp_1"/>
    <property type="match status" value="1"/>
</dbReference>
<evidence type="ECO:0000256" key="6">
    <source>
        <dbReference type="ARBA" id="ARBA00022692"/>
    </source>
</evidence>
<dbReference type="AlphaFoldDB" id="A0A934QH36"/>
<accession>A0A934QH36</accession>
<dbReference type="GO" id="GO:0022857">
    <property type="term" value="F:transmembrane transporter activity"/>
    <property type="evidence" value="ECO:0007669"/>
    <property type="project" value="InterPro"/>
</dbReference>
<keyword evidence="8 9" id="KW-0472">Membrane</keyword>
<comment type="similarity">
    <text evidence="2">Belongs to the binding-protein-dependent transport system permease family. HisMQ subfamily.</text>
</comment>
<evidence type="ECO:0000256" key="5">
    <source>
        <dbReference type="ARBA" id="ARBA00022519"/>
    </source>
</evidence>
<dbReference type="InterPro" id="IPR000515">
    <property type="entry name" value="MetI-like"/>
</dbReference>
<keyword evidence="6 9" id="KW-0812">Transmembrane</keyword>
<name>A0A934QH36_9PROT</name>
<evidence type="ECO:0000256" key="9">
    <source>
        <dbReference type="RuleBase" id="RU363032"/>
    </source>
</evidence>
<evidence type="ECO:0000313" key="12">
    <source>
        <dbReference type="Proteomes" id="UP000778970"/>
    </source>
</evidence>
<keyword evidence="5" id="KW-0997">Cell inner membrane</keyword>
<gene>
    <name evidence="11" type="ORF">CKO21_05795</name>
</gene>
<dbReference type="SUPFAM" id="SSF161098">
    <property type="entry name" value="MetI-like"/>
    <property type="match status" value="1"/>
</dbReference>
<dbReference type="GO" id="GO:0043190">
    <property type="term" value="C:ATP-binding cassette (ABC) transporter complex"/>
    <property type="evidence" value="ECO:0007669"/>
    <property type="project" value="InterPro"/>
</dbReference>
<proteinExistence type="inferred from homology"/>
<keyword evidence="4" id="KW-1003">Cell membrane</keyword>
<feature type="transmembrane region" description="Helical" evidence="9">
    <location>
        <begin position="93"/>
        <end position="110"/>
    </location>
</feature>
<dbReference type="CDD" id="cd06261">
    <property type="entry name" value="TM_PBP2"/>
    <property type="match status" value="1"/>
</dbReference>
<feature type="transmembrane region" description="Helical" evidence="9">
    <location>
        <begin position="152"/>
        <end position="174"/>
    </location>
</feature>
<evidence type="ECO:0000256" key="7">
    <source>
        <dbReference type="ARBA" id="ARBA00022989"/>
    </source>
</evidence>
<evidence type="ECO:0000259" key="10">
    <source>
        <dbReference type="PROSITE" id="PS50928"/>
    </source>
</evidence>
<dbReference type="InterPro" id="IPR051613">
    <property type="entry name" value="ABC_transp_permease_HisMQ"/>
</dbReference>
<dbReference type="Gene3D" id="1.10.3720.10">
    <property type="entry name" value="MetI-like"/>
    <property type="match status" value="1"/>
</dbReference>
<organism evidence="11 12">
    <name type="scientific">Rhodovibrio salinarum</name>
    <dbReference type="NCBI Taxonomy" id="1087"/>
    <lineage>
        <taxon>Bacteria</taxon>
        <taxon>Pseudomonadati</taxon>
        <taxon>Pseudomonadota</taxon>
        <taxon>Alphaproteobacteria</taxon>
        <taxon>Rhodospirillales</taxon>
        <taxon>Rhodovibrionaceae</taxon>
        <taxon>Rhodovibrio</taxon>
    </lineage>
</organism>
<evidence type="ECO:0000256" key="8">
    <source>
        <dbReference type="ARBA" id="ARBA00023136"/>
    </source>
</evidence>
<evidence type="ECO:0000313" key="11">
    <source>
        <dbReference type="EMBL" id="MBK1696754.1"/>
    </source>
</evidence>
<keyword evidence="7 9" id="KW-1133">Transmembrane helix</keyword>
<dbReference type="EMBL" id="NRRE01000020">
    <property type="protein sequence ID" value="MBK1696754.1"/>
    <property type="molecule type" value="Genomic_DNA"/>
</dbReference>
<feature type="domain" description="ABC transmembrane type-1" evidence="10">
    <location>
        <begin position="15"/>
        <end position="215"/>
    </location>
</feature>
<evidence type="ECO:0000256" key="3">
    <source>
        <dbReference type="ARBA" id="ARBA00022448"/>
    </source>
</evidence>
<evidence type="ECO:0000256" key="1">
    <source>
        <dbReference type="ARBA" id="ARBA00004429"/>
    </source>
</evidence>
<dbReference type="InterPro" id="IPR010065">
    <property type="entry name" value="AA_ABC_transptr_permease_3TM"/>
</dbReference>
<feature type="transmembrane region" description="Helical" evidence="9">
    <location>
        <begin position="51"/>
        <end position="73"/>
    </location>
</feature>
<reference evidence="11" key="2">
    <citation type="journal article" date="2020" name="Microorganisms">
        <title>Osmotic Adaptation and Compatible Solute Biosynthesis of Phototrophic Bacteria as Revealed from Genome Analyses.</title>
        <authorList>
            <person name="Imhoff J.F."/>
            <person name="Rahn T."/>
            <person name="Kunzel S."/>
            <person name="Keller A."/>
            <person name="Neulinger S.C."/>
        </authorList>
    </citation>
    <scope>NUCLEOTIDE SEQUENCE</scope>
    <source>
        <strain evidence="11">DSM 9154</strain>
    </source>
</reference>
<feature type="transmembrane region" description="Helical" evidence="9">
    <location>
        <begin position="194"/>
        <end position="214"/>
    </location>
</feature>
<feature type="transmembrane region" description="Helical" evidence="9">
    <location>
        <begin position="20"/>
        <end position="39"/>
    </location>
</feature>
<sequence length="229" mass="24793">MFDLQGYGPLLLQGFKLTVLVGVAAMALAILLGIGGAWAKVTPLRTVNWLAGLYTTVVRGVPELVLILLVYYGVPTLIQDAANGLGYDVRVNLDPFISGVLTIGFIYGAFATEVFRGAYLAVPAGQMEAARACGMTQVMAARRILLPQMWRYAIPGLGNVWMVLIKATALISVIELQELMRASQIAAQATRLPFTFYAGAAALYLLLTIVSMVLQQRLETWANRGVQRA</sequence>
<protein>
    <submittedName>
        <fullName evidence="11">ABC transporter permease</fullName>
    </submittedName>
</protein>
<keyword evidence="12" id="KW-1185">Reference proteome</keyword>
<dbReference type="InterPro" id="IPR035906">
    <property type="entry name" value="MetI-like_sf"/>
</dbReference>
<reference evidence="11" key="1">
    <citation type="submission" date="2017-08" db="EMBL/GenBank/DDBJ databases">
        <authorList>
            <person name="Imhoff J.F."/>
            <person name="Rahn T."/>
            <person name="Kuenzel S."/>
            <person name="Neulinger S.C."/>
        </authorList>
    </citation>
    <scope>NUCLEOTIDE SEQUENCE</scope>
    <source>
        <strain evidence="11">DSM 9154</strain>
    </source>
</reference>
<comment type="subcellular location">
    <subcellularLocation>
        <location evidence="1">Cell inner membrane</location>
        <topology evidence="1">Multi-pass membrane protein</topology>
    </subcellularLocation>
    <subcellularLocation>
        <location evidence="9">Cell membrane</location>
        <topology evidence="9">Multi-pass membrane protein</topology>
    </subcellularLocation>
</comment>
<evidence type="ECO:0000256" key="2">
    <source>
        <dbReference type="ARBA" id="ARBA00010072"/>
    </source>
</evidence>
<dbReference type="NCBIfam" id="TIGR01726">
    <property type="entry name" value="HEQRo_perm_3TM"/>
    <property type="match status" value="1"/>
</dbReference>
<dbReference type="PROSITE" id="PS50928">
    <property type="entry name" value="ABC_TM1"/>
    <property type="match status" value="1"/>
</dbReference>
<dbReference type="RefSeq" id="WP_027287233.1">
    <property type="nucleotide sequence ID" value="NZ_NRRE01000020.1"/>
</dbReference>
<dbReference type="Proteomes" id="UP000778970">
    <property type="component" value="Unassembled WGS sequence"/>
</dbReference>
<dbReference type="PANTHER" id="PTHR30133">
    <property type="entry name" value="CATIONIC AMINO ACID TRANSPORTER, MEMBRANE COMPONENT"/>
    <property type="match status" value="1"/>
</dbReference>